<dbReference type="InterPro" id="IPR019775">
    <property type="entry name" value="WD40_repeat_CS"/>
</dbReference>
<dbReference type="PROSITE" id="PS50294">
    <property type="entry name" value="WD_REPEATS_REGION"/>
    <property type="match status" value="7"/>
</dbReference>
<dbReference type="eggNOG" id="COG2319">
    <property type="taxonomic scope" value="Bacteria"/>
</dbReference>
<evidence type="ECO:0000256" key="2">
    <source>
        <dbReference type="ARBA" id="ARBA00022737"/>
    </source>
</evidence>
<dbReference type="EMBL" id="CP001700">
    <property type="protein sequence ID" value="ACU72728.1"/>
    <property type="molecule type" value="Genomic_DNA"/>
</dbReference>
<dbReference type="Gene3D" id="3.40.50.1460">
    <property type="match status" value="1"/>
</dbReference>
<dbReference type="PANTHER" id="PTHR22847:SF637">
    <property type="entry name" value="WD REPEAT DOMAIN 5B"/>
    <property type="match status" value="1"/>
</dbReference>
<proteinExistence type="predicted"/>
<keyword evidence="2" id="KW-0677">Repeat</keyword>
<dbReference type="PANTHER" id="PTHR22847">
    <property type="entry name" value="WD40 REPEAT PROTEIN"/>
    <property type="match status" value="1"/>
</dbReference>
<sequence>MEQLLKSDLCGWTDDRMLILHDEKNKHDLLARITDVLQARMEQITDTVLFYYVGHGLLIDGGEKLGLAMSDTKDDPLRKKQSSLLLNEVREQLRHLTNATQVEILDCCYAGTASNTQGAANALQDKVSRAVQDKVSRATQEYRGSRYTVTASRRNEEALYQLEDGGLTYFTGYLAEIVTHGIEGAPAHLAAMRIFPELQKRFRRLALAPIGQPVPMPTQLVVNEGGEFPFARNAAYQEHSQESHPPVVADLDPEHRRLPSRRAMLAAGVAAATGLGIVAALWPDSGPGGSQEKIGSPVSPGADRSSLPPTPTIPTTPTPTPTPTIPTTTPTQVTDATALGAPLKGFEATVEAVAFASSGTLLAGGSYDHTIHLWDVANPATPLQVGPYLTGDTDSVNAVAFSPDGRTLVGASWDKTIRLWNVASPLHAVAIGRPVIGTDKVNTVAFSPNGKTLASGGDDRTVRMWNIADPPALAPACPPLTDHTNAVNAVAFSPDGTILASAGWDFTIRLWEVSDPARTRAAGRPLSGHTYSVAAVAFSPDGKTLASAGWDNTVRLWDVSNPAQATEIGLPLTGHTDHVQGIAYSPDGRTVASGSWDKTIRLWDVSDPTRAKPIGSPLIGHTGQVASVAFHPMGKILASGSTDSTIRLWQIE</sequence>
<dbReference type="PRINTS" id="PR00320">
    <property type="entry name" value="GPROTEINBRPT"/>
</dbReference>
<feature type="repeat" description="WD" evidence="3">
    <location>
        <begin position="389"/>
        <end position="424"/>
    </location>
</feature>
<dbReference type="eggNOG" id="COG4249">
    <property type="taxonomic scope" value="Bacteria"/>
</dbReference>
<dbReference type="STRING" id="479433.Caci_3829"/>
<dbReference type="InterPro" id="IPR036322">
    <property type="entry name" value="WD40_repeat_dom_sf"/>
</dbReference>
<dbReference type="SUPFAM" id="SSF50978">
    <property type="entry name" value="WD40 repeat-like"/>
    <property type="match status" value="1"/>
</dbReference>
<feature type="repeat" description="WD" evidence="3">
    <location>
        <begin position="480"/>
        <end position="521"/>
    </location>
</feature>
<dbReference type="HOGENOM" id="CLU_420169_0_0_11"/>
<evidence type="ECO:0000256" key="1">
    <source>
        <dbReference type="ARBA" id="ARBA00022574"/>
    </source>
</evidence>
<dbReference type="CDD" id="cd00200">
    <property type="entry name" value="WD40"/>
    <property type="match status" value="1"/>
</dbReference>
<dbReference type="PROSITE" id="PS50082">
    <property type="entry name" value="WD_REPEATS_2"/>
    <property type="match status" value="7"/>
</dbReference>
<accession>C7QDD5</accession>
<evidence type="ECO:0000313" key="6">
    <source>
        <dbReference type="Proteomes" id="UP000000851"/>
    </source>
</evidence>
<dbReference type="InterPro" id="IPR001680">
    <property type="entry name" value="WD40_rpt"/>
</dbReference>
<gene>
    <name evidence="5" type="ordered locus">Caci_3829</name>
</gene>
<dbReference type="Proteomes" id="UP000000851">
    <property type="component" value="Chromosome"/>
</dbReference>
<dbReference type="AlphaFoldDB" id="C7QDD5"/>
<dbReference type="Gene3D" id="2.130.10.10">
    <property type="entry name" value="YVTN repeat-like/Quinoprotein amine dehydrogenase"/>
    <property type="match status" value="3"/>
</dbReference>
<dbReference type="Pfam" id="PF00400">
    <property type="entry name" value="WD40"/>
    <property type="match status" value="7"/>
</dbReference>
<feature type="compositionally biased region" description="Pro residues" evidence="4">
    <location>
        <begin position="308"/>
        <end position="324"/>
    </location>
</feature>
<feature type="region of interest" description="Disordered" evidence="4">
    <location>
        <begin position="286"/>
        <end position="331"/>
    </location>
</feature>
<feature type="repeat" description="WD" evidence="3">
    <location>
        <begin position="572"/>
        <end position="613"/>
    </location>
</feature>
<protein>
    <submittedName>
        <fullName evidence="5">WD-40 repeat protein</fullName>
    </submittedName>
</protein>
<keyword evidence="1 3" id="KW-0853">WD repeat</keyword>
<name>C7QDD5_CATAD</name>
<dbReference type="PROSITE" id="PS00678">
    <property type="entry name" value="WD_REPEATS_1"/>
    <property type="match status" value="6"/>
</dbReference>
<feature type="repeat" description="WD" evidence="3">
    <location>
        <begin position="618"/>
        <end position="652"/>
    </location>
</feature>
<feature type="repeat" description="WD" evidence="3">
    <location>
        <begin position="438"/>
        <end position="467"/>
    </location>
</feature>
<organism evidence="5 6">
    <name type="scientific">Catenulispora acidiphila (strain DSM 44928 / JCM 14897 / NBRC 102108 / NRRL B-24433 / ID139908)</name>
    <dbReference type="NCBI Taxonomy" id="479433"/>
    <lineage>
        <taxon>Bacteria</taxon>
        <taxon>Bacillati</taxon>
        <taxon>Actinomycetota</taxon>
        <taxon>Actinomycetes</taxon>
        <taxon>Catenulisporales</taxon>
        <taxon>Catenulisporaceae</taxon>
        <taxon>Catenulispora</taxon>
    </lineage>
</organism>
<evidence type="ECO:0000256" key="3">
    <source>
        <dbReference type="PROSITE-ProRule" id="PRU00221"/>
    </source>
</evidence>
<dbReference type="InterPro" id="IPR020472">
    <property type="entry name" value="WD40_PAC1"/>
</dbReference>
<dbReference type="InParanoid" id="C7QDD5"/>
<dbReference type="KEGG" id="cai:Caci_3829"/>
<dbReference type="SMART" id="SM00320">
    <property type="entry name" value="WD40"/>
    <property type="match status" value="7"/>
</dbReference>
<feature type="repeat" description="WD" evidence="3">
    <location>
        <begin position="526"/>
        <end position="567"/>
    </location>
</feature>
<evidence type="ECO:0000256" key="4">
    <source>
        <dbReference type="SAM" id="MobiDB-lite"/>
    </source>
</evidence>
<keyword evidence="6" id="KW-1185">Reference proteome</keyword>
<dbReference type="InterPro" id="IPR015943">
    <property type="entry name" value="WD40/YVTN_repeat-like_dom_sf"/>
</dbReference>
<evidence type="ECO:0000313" key="5">
    <source>
        <dbReference type="EMBL" id="ACU72728.1"/>
    </source>
</evidence>
<reference evidence="5 6" key="1">
    <citation type="journal article" date="2009" name="Stand. Genomic Sci.">
        <title>Complete genome sequence of Catenulispora acidiphila type strain (ID 139908).</title>
        <authorList>
            <person name="Copeland A."/>
            <person name="Lapidus A."/>
            <person name="Glavina Del Rio T."/>
            <person name="Nolan M."/>
            <person name="Lucas S."/>
            <person name="Chen F."/>
            <person name="Tice H."/>
            <person name="Cheng J.F."/>
            <person name="Bruce D."/>
            <person name="Goodwin L."/>
            <person name="Pitluck S."/>
            <person name="Mikhailova N."/>
            <person name="Pati A."/>
            <person name="Ivanova N."/>
            <person name="Mavromatis K."/>
            <person name="Chen A."/>
            <person name="Palaniappan K."/>
            <person name="Chain P."/>
            <person name="Land M."/>
            <person name="Hauser L."/>
            <person name="Chang Y.J."/>
            <person name="Jeffries C.D."/>
            <person name="Chertkov O."/>
            <person name="Brettin T."/>
            <person name="Detter J.C."/>
            <person name="Han C."/>
            <person name="Ali Z."/>
            <person name="Tindall B.J."/>
            <person name="Goker M."/>
            <person name="Bristow J."/>
            <person name="Eisen J.A."/>
            <person name="Markowitz V."/>
            <person name="Hugenholtz P."/>
            <person name="Kyrpides N.C."/>
            <person name="Klenk H.P."/>
        </authorList>
    </citation>
    <scope>NUCLEOTIDE SEQUENCE [LARGE SCALE GENOMIC DNA]</scope>
    <source>
        <strain evidence="6">DSM 44928 / JCM 14897 / NBRC 102108 / NRRL B-24433 / ID139908</strain>
    </source>
</reference>
<feature type="repeat" description="WD" evidence="3">
    <location>
        <begin position="343"/>
        <end position="384"/>
    </location>
</feature>